<protein>
    <submittedName>
        <fullName evidence="3 4">Uncharacterized protein LOC107413349</fullName>
    </submittedName>
</protein>
<dbReference type="InterPro" id="IPR004902">
    <property type="entry name" value="Rhabdo_ncap_2"/>
</dbReference>
<accession>A0A6P3ZTA2</accession>
<proteinExistence type="predicted"/>
<dbReference type="RefSeq" id="XP_015876766.3">
    <property type="nucleotide sequence ID" value="XM_016021280.4"/>
</dbReference>
<reference evidence="3 4" key="1">
    <citation type="submission" date="2025-05" db="UniProtKB">
        <authorList>
            <consortium name="RefSeq"/>
        </authorList>
    </citation>
    <scope>IDENTIFICATION</scope>
    <source>
        <tissue evidence="3 4">Seedling</tissue>
    </source>
</reference>
<evidence type="ECO:0000313" key="2">
    <source>
        <dbReference type="Proteomes" id="UP001652623"/>
    </source>
</evidence>
<dbReference type="Pfam" id="PF03216">
    <property type="entry name" value="Rhabdo_ncap_2"/>
    <property type="match status" value="1"/>
</dbReference>
<keyword evidence="2" id="KW-1185">Reference proteome</keyword>
<gene>
    <name evidence="3 4" type="primary">LOC107413349</name>
</gene>
<sequence length="298" mass="33681">MEDIVEILMSNDREKINSIFSGVRVTVPQPQSKSDWTDDRLLNLKGIVLRRYNNPTQLATIVKEGLTSLQENVSHRTIGAIMVSAWNLYSVTDRKYVFPEIPINTTPDDVEFTALSQSPCVTNSNNPNGGAEIQWPVDDSVTCAVGAYVCACLLRLATKPACNLLRAWVNIKNRYSDLNKRHFEIQGLNPIQENLELVQMEFSNPSSFNNTLSRFVYHFNELRGNAKGLARFAFEQHLSLTGLHSYKLFRRVTDKLEANPDDLSVELNSSVTQRGLEMIDTILQKLEGSNDENQSRQT</sequence>
<dbReference type="GeneID" id="107413349"/>
<evidence type="ECO:0000313" key="3">
    <source>
        <dbReference type="RefSeq" id="XP_015876765.3"/>
    </source>
</evidence>
<evidence type="ECO:0000313" key="4">
    <source>
        <dbReference type="RefSeq" id="XP_015876766.3"/>
    </source>
</evidence>
<organism evidence="2 4">
    <name type="scientific">Ziziphus jujuba</name>
    <name type="common">Chinese jujube</name>
    <name type="synonym">Ziziphus sativa</name>
    <dbReference type="NCBI Taxonomy" id="326968"/>
    <lineage>
        <taxon>Eukaryota</taxon>
        <taxon>Viridiplantae</taxon>
        <taxon>Streptophyta</taxon>
        <taxon>Embryophyta</taxon>
        <taxon>Tracheophyta</taxon>
        <taxon>Spermatophyta</taxon>
        <taxon>Magnoliopsida</taxon>
        <taxon>eudicotyledons</taxon>
        <taxon>Gunneridae</taxon>
        <taxon>Pentapetalae</taxon>
        <taxon>rosids</taxon>
        <taxon>fabids</taxon>
        <taxon>Rosales</taxon>
        <taxon>Rhamnaceae</taxon>
        <taxon>Paliureae</taxon>
        <taxon>Ziziphus</taxon>
    </lineage>
</organism>
<dbReference type="AlphaFoldDB" id="A0A6P3ZTA2"/>
<evidence type="ECO:0000256" key="1">
    <source>
        <dbReference type="ARBA" id="ARBA00004328"/>
    </source>
</evidence>
<name>A0A6P3ZTA2_ZIZJJ</name>
<dbReference type="KEGG" id="zju:107413349"/>
<dbReference type="Proteomes" id="UP001652623">
    <property type="component" value="Chromosome 12"/>
</dbReference>
<dbReference type="RefSeq" id="XP_015876765.3">
    <property type="nucleotide sequence ID" value="XM_016021279.4"/>
</dbReference>
<comment type="subcellular location">
    <subcellularLocation>
        <location evidence="1">Virion</location>
    </subcellularLocation>
</comment>